<comment type="subcellular location">
    <subcellularLocation>
        <location evidence="1">Cell membrane</location>
        <topology evidence="1">Multi-pass membrane protein</topology>
    </subcellularLocation>
</comment>
<keyword evidence="6" id="KW-0812">Transmembrane</keyword>
<keyword evidence="9" id="KW-1185">Reference proteome</keyword>
<evidence type="ECO:0000313" key="8">
    <source>
        <dbReference type="EMBL" id="MDQ0205721.1"/>
    </source>
</evidence>
<keyword evidence="5 6" id="KW-0472">Membrane</keyword>
<protein>
    <submittedName>
        <fullName evidence="8">Two-component system sensor histidine kinase YesM</fullName>
        <ecNumber evidence="8">2.7.13.3</ecNumber>
    </submittedName>
</protein>
<sequence length="569" mass="65335">MRNKLTLFKKAVIVLLILLIPTLILYSYSNYVTEQVIKEEIHSRNVNRLEVSANRLDADLEQISQFLMALSIDSDISSLRNIDLYSPYDAVVLKEKVSNKLLTYQQLSRLLVDVSIYMPNNESVITTMATFPGQPNDLSESWSYISDVENSREIWTNEYFLRHVRYPTNNQQIGNEVVIEARVYVDSIRKHLAELESADLNDAFLIHNQFGRITSRNHTYKPENSNMKEEMKGDSGTLQLTYNGKQHLVSYVQSEALGWTLVDYVPLEEVLSPVYKSRHLLYGSVALMVLLGFISGWLLYKNIHIPIRQLKDGIKRIKRSDYSVRMEIGIQNEFSSLMSGFNEMTVQIQTLIEQVYEEKIRSQEASLKLLQAQINPHFLYNCLFYIKNMAKVQQTDAVEAMALHLGQYFRYRTKVEEENTHLSEEMDLISTFLAIHSLRKRSLTYSISIPKQMEDLIIPRLLIQPIVENAVVHAIEKLEGNGHITITGGILKNGYFVAVDDNGKGLMDHERKVLKNELELDEMLEGSYGMRNVHHRLKGRYGGTSGLSIEESKLGGLRVELIWETGKSD</sequence>
<evidence type="ECO:0000259" key="7">
    <source>
        <dbReference type="PROSITE" id="PS50885"/>
    </source>
</evidence>
<dbReference type="InterPro" id="IPR003660">
    <property type="entry name" value="HAMP_dom"/>
</dbReference>
<dbReference type="CDD" id="cd06225">
    <property type="entry name" value="HAMP"/>
    <property type="match status" value="1"/>
</dbReference>
<gene>
    <name evidence="8" type="ORF">J2S05_000495</name>
</gene>
<dbReference type="RefSeq" id="WP_306979602.1">
    <property type="nucleotide sequence ID" value="NZ_JAUSUA010000001.1"/>
</dbReference>
<dbReference type="Gene3D" id="1.10.287.130">
    <property type="match status" value="1"/>
</dbReference>
<evidence type="ECO:0000256" key="4">
    <source>
        <dbReference type="ARBA" id="ARBA00022679"/>
    </source>
</evidence>
<evidence type="ECO:0000256" key="2">
    <source>
        <dbReference type="ARBA" id="ARBA00022475"/>
    </source>
</evidence>
<dbReference type="Gene3D" id="3.30.450.20">
    <property type="entry name" value="PAS domain"/>
    <property type="match status" value="1"/>
</dbReference>
<evidence type="ECO:0000313" key="9">
    <source>
        <dbReference type="Proteomes" id="UP001225034"/>
    </source>
</evidence>
<dbReference type="SUPFAM" id="SSF55874">
    <property type="entry name" value="ATPase domain of HSP90 chaperone/DNA topoisomerase II/histidine kinase"/>
    <property type="match status" value="1"/>
</dbReference>
<evidence type="ECO:0000256" key="1">
    <source>
        <dbReference type="ARBA" id="ARBA00004651"/>
    </source>
</evidence>
<dbReference type="Pfam" id="PF06580">
    <property type="entry name" value="His_kinase"/>
    <property type="match status" value="1"/>
</dbReference>
<evidence type="ECO:0000256" key="3">
    <source>
        <dbReference type="ARBA" id="ARBA00022553"/>
    </source>
</evidence>
<dbReference type="SMART" id="SM00304">
    <property type="entry name" value="HAMP"/>
    <property type="match status" value="1"/>
</dbReference>
<keyword evidence="8" id="KW-0418">Kinase</keyword>
<dbReference type="EC" id="2.7.13.3" evidence="8"/>
<feature type="transmembrane region" description="Helical" evidence="6">
    <location>
        <begin position="12"/>
        <end position="29"/>
    </location>
</feature>
<keyword evidence="6" id="KW-1133">Transmembrane helix</keyword>
<keyword evidence="3" id="KW-0597">Phosphoprotein</keyword>
<evidence type="ECO:0000256" key="5">
    <source>
        <dbReference type="ARBA" id="ARBA00023136"/>
    </source>
</evidence>
<feature type="transmembrane region" description="Helical" evidence="6">
    <location>
        <begin position="280"/>
        <end position="300"/>
    </location>
</feature>
<dbReference type="Gene3D" id="3.30.565.10">
    <property type="entry name" value="Histidine kinase-like ATPase, C-terminal domain"/>
    <property type="match status" value="1"/>
</dbReference>
<dbReference type="SUPFAM" id="SSF158472">
    <property type="entry name" value="HAMP domain-like"/>
    <property type="match status" value="1"/>
</dbReference>
<dbReference type="EMBL" id="JAUSUA010000001">
    <property type="protein sequence ID" value="MDQ0205721.1"/>
    <property type="molecule type" value="Genomic_DNA"/>
</dbReference>
<dbReference type="GO" id="GO:0004673">
    <property type="term" value="F:protein histidine kinase activity"/>
    <property type="evidence" value="ECO:0007669"/>
    <property type="project" value="UniProtKB-EC"/>
</dbReference>
<dbReference type="InterPro" id="IPR050640">
    <property type="entry name" value="Bact_2-comp_sensor_kinase"/>
</dbReference>
<dbReference type="InterPro" id="IPR036890">
    <property type="entry name" value="HATPase_C_sf"/>
</dbReference>
<proteinExistence type="predicted"/>
<dbReference type="PANTHER" id="PTHR34220:SF7">
    <property type="entry name" value="SENSOR HISTIDINE KINASE YPDA"/>
    <property type="match status" value="1"/>
</dbReference>
<keyword evidence="2" id="KW-1003">Cell membrane</keyword>
<dbReference type="PROSITE" id="PS50885">
    <property type="entry name" value="HAMP"/>
    <property type="match status" value="1"/>
</dbReference>
<name>A0ABT9YDB4_9BACI</name>
<keyword evidence="4 8" id="KW-0808">Transferase</keyword>
<dbReference type="PANTHER" id="PTHR34220">
    <property type="entry name" value="SENSOR HISTIDINE KINASE YPDA"/>
    <property type="match status" value="1"/>
</dbReference>
<feature type="domain" description="HAMP" evidence="7">
    <location>
        <begin position="301"/>
        <end position="353"/>
    </location>
</feature>
<dbReference type="Proteomes" id="UP001225034">
    <property type="component" value="Unassembled WGS sequence"/>
</dbReference>
<evidence type="ECO:0000256" key="6">
    <source>
        <dbReference type="SAM" id="Phobius"/>
    </source>
</evidence>
<reference evidence="8 9" key="1">
    <citation type="submission" date="2023-07" db="EMBL/GenBank/DDBJ databases">
        <title>Genomic Encyclopedia of Type Strains, Phase IV (KMG-IV): sequencing the most valuable type-strain genomes for metagenomic binning, comparative biology and taxonomic classification.</title>
        <authorList>
            <person name="Goeker M."/>
        </authorList>
    </citation>
    <scope>NUCLEOTIDE SEQUENCE [LARGE SCALE GENOMIC DNA]</scope>
    <source>
        <strain evidence="8 9">DSM 19154</strain>
    </source>
</reference>
<comment type="caution">
    <text evidence="8">The sequence shown here is derived from an EMBL/GenBank/DDBJ whole genome shotgun (WGS) entry which is preliminary data.</text>
</comment>
<organism evidence="8 9">
    <name type="scientific">Alkalicoccobacillus murimartini</name>
    <dbReference type="NCBI Taxonomy" id="171685"/>
    <lineage>
        <taxon>Bacteria</taxon>
        <taxon>Bacillati</taxon>
        <taxon>Bacillota</taxon>
        <taxon>Bacilli</taxon>
        <taxon>Bacillales</taxon>
        <taxon>Bacillaceae</taxon>
        <taxon>Alkalicoccobacillus</taxon>
    </lineage>
</organism>
<dbReference type="InterPro" id="IPR010559">
    <property type="entry name" value="Sig_transdc_His_kin_internal"/>
</dbReference>
<accession>A0ABT9YDB4</accession>